<dbReference type="Gene3D" id="3.90.76.10">
    <property type="entry name" value="Dipeptide-binding Protein, Domain 1"/>
    <property type="match status" value="1"/>
</dbReference>
<dbReference type="Proteomes" id="UP000885664">
    <property type="component" value="Unassembled WGS sequence"/>
</dbReference>
<comment type="subcellular location">
    <subcellularLocation>
        <location evidence="1">Cell envelope</location>
    </subcellularLocation>
</comment>
<evidence type="ECO:0000313" key="7">
    <source>
        <dbReference type="EMBL" id="HEU97699.1"/>
    </source>
</evidence>
<dbReference type="InterPro" id="IPR000914">
    <property type="entry name" value="SBP_5_dom"/>
</dbReference>
<keyword evidence="3" id="KW-0813">Transport</keyword>
<dbReference type="FunFam" id="3.10.105.10:FF:000012">
    <property type="entry name" value="Peptide/nickel transport system substrate-binding protein"/>
    <property type="match status" value="1"/>
</dbReference>
<dbReference type="AlphaFoldDB" id="A0A7C2YDK0"/>
<dbReference type="PANTHER" id="PTHR30290">
    <property type="entry name" value="PERIPLASMIC BINDING COMPONENT OF ABC TRANSPORTER"/>
    <property type="match status" value="1"/>
</dbReference>
<sequence length="523" mass="57486">MRGGAPSTTTPPATTTATTTTTKSTATTTTPPPTTAQGATIVIGVTDKVTDLDPANAYDFFTWEVLYNTMEGLVKYKPGTLEIVPALAQNWTVSSDGTTWTFKLRPNLKFSDGTPLTAYDVVRSVKRVMNISGDPSWLVTSFVKDVEAPDAQTVVFHLKIPCSYFLSLLATPPYFPVNPKYPNNTYVSDALWGGAGPYKIASFTRDQELDLVPNPYYYGTAPSNSKVIIRFYKDASTMRMALLSGEIDIAWRTLLPADIAALRKQSGVQVIDVPSTFIRYLVLNVNMTPTNNVLVRQAIAAAINRTEIINTALMGAGTPLYSLIPTSMSAYVPVFKTYYGDGNTTLARQLLTQAGYSSTNKLQLTLWYTPTHYGDTEANVATLIKQELEATGMISVTLQSAEWGQYVQNARSSQMGAYLMGWYPDYLDPDDYTTPFLHTGDNKWLGNQYSNPQMDNLLEQAQVTVDEAARNNIYAQVQNILAHDVPIVPLFEGKLYIVASNSISGIVPSPTMILMYNSIVKTK</sequence>
<dbReference type="PIRSF" id="PIRSF002741">
    <property type="entry name" value="MppA"/>
    <property type="match status" value="1"/>
</dbReference>
<evidence type="ECO:0000256" key="2">
    <source>
        <dbReference type="ARBA" id="ARBA00005695"/>
    </source>
</evidence>
<evidence type="ECO:0000256" key="3">
    <source>
        <dbReference type="ARBA" id="ARBA00022448"/>
    </source>
</evidence>
<proteinExistence type="inferred from homology"/>
<dbReference type="PANTHER" id="PTHR30290:SF10">
    <property type="entry name" value="PERIPLASMIC OLIGOPEPTIDE-BINDING PROTEIN-RELATED"/>
    <property type="match status" value="1"/>
</dbReference>
<name>A0A7C2YDK0_9CREN</name>
<gene>
    <name evidence="7" type="ORF">ENO36_02440</name>
</gene>
<dbReference type="GO" id="GO:0015833">
    <property type="term" value="P:peptide transport"/>
    <property type="evidence" value="ECO:0007669"/>
    <property type="project" value="TreeGrafter"/>
</dbReference>
<dbReference type="GO" id="GO:0042597">
    <property type="term" value="C:periplasmic space"/>
    <property type="evidence" value="ECO:0007669"/>
    <property type="project" value="UniProtKB-ARBA"/>
</dbReference>
<dbReference type="EMBL" id="DSFE01000052">
    <property type="protein sequence ID" value="HEU97699.1"/>
    <property type="molecule type" value="Genomic_DNA"/>
</dbReference>
<dbReference type="GO" id="GO:1904680">
    <property type="term" value="F:peptide transmembrane transporter activity"/>
    <property type="evidence" value="ECO:0007669"/>
    <property type="project" value="TreeGrafter"/>
</dbReference>
<accession>A0A7C2YDK0</accession>
<evidence type="ECO:0000256" key="4">
    <source>
        <dbReference type="ARBA" id="ARBA00022729"/>
    </source>
</evidence>
<evidence type="ECO:0000259" key="6">
    <source>
        <dbReference type="Pfam" id="PF00496"/>
    </source>
</evidence>
<dbReference type="Pfam" id="PF00496">
    <property type="entry name" value="SBP_bac_5"/>
    <property type="match status" value="1"/>
</dbReference>
<dbReference type="InterPro" id="IPR030678">
    <property type="entry name" value="Peptide/Ni-bd"/>
</dbReference>
<comment type="similarity">
    <text evidence="2">Belongs to the bacterial solute-binding protein 5 family.</text>
</comment>
<comment type="caution">
    <text evidence="7">The sequence shown here is derived from an EMBL/GenBank/DDBJ whole genome shotgun (WGS) entry which is preliminary data.</text>
</comment>
<evidence type="ECO:0000256" key="1">
    <source>
        <dbReference type="ARBA" id="ARBA00004196"/>
    </source>
</evidence>
<feature type="compositionally biased region" description="Low complexity" evidence="5">
    <location>
        <begin position="1"/>
        <end position="29"/>
    </location>
</feature>
<organism evidence="7">
    <name type="scientific">Fervidicoccus fontis</name>
    <dbReference type="NCBI Taxonomy" id="683846"/>
    <lineage>
        <taxon>Archaea</taxon>
        <taxon>Thermoproteota</taxon>
        <taxon>Thermoprotei</taxon>
        <taxon>Fervidicoccales</taxon>
        <taxon>Fervidicoccaceae</taxon>
        <taxon>Fervidicoccus</taxon>
    </lineage>
</organism>
<dbReference type="SUPFAM" id="SSF53850">
    <property type="entry name" value="Periplasmic binding protein-like II"/>
    <property type="match status" value="1"/>
</dbReference>
<feature type="region of interest" description="Disordered" evidence="5">
    <location>
        <begin position="1"/>
        <end position="36"/>
    </location>
</feature>
<protein>
    <submittedName>
        <fullName evidence="7">Peptide ABC transporter substrate-binding protein</fullName>
    </submittedName>
</protein>
<dbReference type="CDD" id="cd08519">
    <property type="entry name" value="PBP2_NikA_DppA_OppA_like_20"/>
    <property type="match status" value="1"/>
</dbReference>
<evidence type="ECO:0000256" key="5">
    <source>
        <dbReference type="SAM" id="MobiDB-lite"/>
    </source>
</evidence>
<dbReference type="Gene3D" id="3.40.190.10">
    <property type="entry name" value="Periplasmic binding protein-like II"/>
    <property type="match status" value="1"/>
</dbReference>
<reference evidence="7" key="1">
    <citation type="journal article" date="2020" name="mSystems">
        <title>Genome- and Community-Level Interaction Insights into Carbon Utilization and Element Cycling Functions of Hydrothermarchaeota in Hydrothermal Sediment.</title>
        <authorList>
            <person name="Zhou Z."/>
            <person name="Liu Y."/>
            <person name="Xu W."/>
            <person name="Pan J."/>
            <person name="Luo Z.H."/>
            <person name="Li M."/>
        </authorList>
    </citation>
    <scope>NUCLEOTIDE SEQUENCE [LARGE SCALE GENOMIC DNA]</scope>
    <source>
        <strain evidence="7">SpSt-1259</strain>
    </source>
</reference>
<feature type="domain" description="Solute-binding protein family 5" evidence="6">
    <location>
        <begin position="82"/>
        <end position="443"/>
    </location>
</feature>
<dbReference type="GO" id="GO:0043190">
    <property type="term" value="C:ATP-binding cassette (ABC) transporter complex"/>
    <property type="evidence" value="ECO:0007669"/>
    <property type="project" value="InterPro"/>
</dbReference>
<dbReference type="Gene3D" id="3.10.105.10">
    <property type="entry name" value="Dipeptide-binding Protein, Domain 3"/>
    <property type="match status" value="1"/>
</dbReference>
<dbReference type="InterPro" id="IPR039424">
    <property type="entry name" value="SBP_5"/>
</dbReference>
<keyword evidence="4" id="KW-0732">Signal</keyword>